<proteinExistence type="inferred from homology"/>
<evidence type="ECO:0000256" key="5">
    <source>
        <dbReference type="SAM" id="SignalP"/>
    </source>
</evidence>
<evidence type="ECO:0000313" key="6">
    <source>
        <dbReference type="EMBL" id="KAH0539338.1"/>
    </source>
</evidence>
<comment type="similarity">
    <text evidence="2">Belongs to the PBP/GOBP family.</text>
</comment>
<organism evidence="6 7">
    <name type="scientific">Cotesia glomerata</name>
    <name type="common">Lepidopteran parasitic wasp</name>
    <name type="synonym">Apanteles glomeratus</name>
    <dbReference type="NCBI Taxonomy" id="32391"/>
    <lineage>
        <taxon>Eukaryota</taxon>
        <taxon>Metazoa</taxon>
        <taxon>Ecdysozoa</taxon>
        <taxon>Arthropoda</taxon>
        <taxon>Hexapoda</taxon>
        <taxon>Insecta</taxon>
        <taxon>Pterygota</taxon>
        <taxon>Neoptera</taxon>
        <taxon>Endopterygota</taxon>
        <taxon>Hymenoptera</taxon>
        <taxon>Apocrita</taxon>
        <taxon>Ichneumonoidea</taxon>
        <taxon>Braconidae</taxon>
        <taxon>Microgastrinae</taxon>
        <taxon>Cotesia</taxon>
    </lineage>
</organism>
<feature type="compositionally biased region" description="Basic and acidic residues" evidence="4">
    <location>
        <begin position="138"/>
        <end position="154"/>
    </location>
</feature>
<dbReference type="SUPFAM" id="SSF47565">
    <property type="entry name" value="Insect pheromone/odorant-binding proteins"/>
    <property type="match status" value="1"/>
</dbReference>
<keyword evidence="5" id="KW-0732">Signal</keyword>
<comment type="caution">
    <text evidence="6">The sequence shown here is derived from an EMBL/GenBank/DDBJ whole genome shotgun (WGS) entry which is preliminary data.</text>
</comment>
<protein>
    <submittedName>
        <fullName evidence="6">Uncharacterized protein</fullName>
    </submittedName>
</protein>
<feature type="region of interest" description="Disordered" evidence="4">
    <location>
        <begin position="39"/>
        <end position="154"/>
    </location>
</feature>
<dbReference type="AlphaFoldDB" id="A0AAV7HX50"/>
<feature type="compositionally biased region" description="Basic and acidic residues" evidence="4">
    <location>
        <begin position="77"/>
        <end position="86"/>
    </location>
</feature>
<feature type="compositionally biased region" description="Acidic residues" evidence="4">
    <location>
        <begin position="61"/>
        <end position="76"/>
    </location>
</feature>
<keyword evidence="3" id="KW-0964">Secreted</keyword>
<keyword evidence="7" id="KW-1185">Reference proteome</keyword>
<dbReference type="InterPro" id="IPR052295">
    <property type="entry name" value="Odorant-binding_protein"/>
</dbReference>
<evidence type="ECO:0000256" key="3">
    <source>
        <dbReference type="ARBA" id="ARBA00022525"/>
    </source>
</evidence>
<dbReference type="GO" id="GO:0005576">
    <property type="term" value="C:extracellular region"/>
    <property type="evidence" value="ECO:0007669"/>
    <property type="project" value="UniProtKB-SubCell"/>
</dbReference>
<evidence type="ECO:0000256" key="4">
    <source>
        <dbReference type="SAM" id="MobiDB-lite"/>
    </source>
</evidence>
<evidence type="ECO:0000256" key="2">
    <source>
        <dbReference type="ARBA" id="ARBA00008098"/>
    </source>
</evidence>
<sequence>MKTTCLIILMLFLTLYQTQALRCRSGNQKLSDDIRKVMQKCKRRSNSNKSDDSNDSSSENSDGDSSSDSDIFDEDFFNSRRDDSNSKTRMIRSRHQEYKQEEVRPYYMKNHTHKQDRMSDDNYYSSNNNNNNNNNHNKNRDKDSRDGFSDRNKNQDEQSCVTQCFFDELKLTNRQGFPDRTSVINMMLQGIHDPMVRDFIEQSIIECFHFVYGLHLDKCTFSKNLLSCFADKARERCEDWDD</sequence>
<evidence type="ECO:0000256" key="1">
    <source>
        <dbReference type="ARBA" id="ARBA00004613"/>
    </source>
</evidence>
<dbReference type="InterPro" id="IPR036728">
    <property type="entry name" value="PBP_GOBP_sf"/>
</dbReference>
<reference evidence="6 7" key="1">
    <citation type="journal article" date="2021" name="J. Hered.">
        <title>A chromosome-level genome assembly of the parasitoid wasp, Cotesia glomerata (Hymenoptera: Braconidae).</title>
        <authorList>
            <person name="Pinto B.J."/>
            <person name="Weis J.J."/>
            <person name="Gamble T."/>
            <person name="Ode P.J."/>
            <person name="Paul R."/>
            <person name="Zaspel J.M."/>
        </authorList>
    </citation>
    <scope>NUCLEOTIDE SEQUENCE [LARGE SCALE GENOMIC DNA]</scope>
    <source>
        <strain evidence="6">CgM1</strain>
    </source>
</reference>
<feature type="compositionally biased region" description="Low complexity" evidence="4">
    <location>
        <begin position="121"/>
        <end position="136"/>
    </location>
</feature>
<dbReference type="GO" id="GO:0005549">
    <property type="term" value="F:odorant binding"/>
    <property type="evidence" value="ECO:0007669"/>
    <property type="project" value="InterPro"/>
</dbReference>
<name>A0AAV7HX50_COTGL</name>
<dbReference type="EMBL" id="JAHXZJ010002609">
    <property type="protein sequence ID" value="KAH0539338.1"/>
    <property type="molecule type" value="Genomic_DNA"/>
</dbReference>
<gene>
    <name evidence="6" type="ORF">KQX54_004150</name>
</gene>
<feature type="compositionally biased region" description="Basic and acidic residues" evidence="4">
    <location>
        <begin position="94"/>
        <end position="104"/>
    </location>
</feature>
<dbReference type="Gene3D" id="1.10.238.20">
    <property type="entry name" value="Pheromone/general odorant binding protein domain"/>
    <property type="match status" value="1"/>
</dbReference>
<accession>A0AAV7HX50</accession>
<dbReference type="PANTHER" id="PTHR21066">
    <property type="entry name" value="ODORANT-BINDING PROTEIN 59A-RELATED"/>
    <property type="match status" value="1"/>
</dbReference>
<evidence type="ECO:0000313" key="7">
    <source>
        <dbReference type="Proteomes" id="UP000826195"/>
    </source>
</evidence>
<feature type="chain" id="PRO_5043832273" evidence="5">
    <location>
        <begin position="21"/>
        <end position="242"/>
    </location>
</feature>
<dbReference type="PANTHER" id="PTHR21066:SF9">
    <property type="entry name" value="ODORANT-BINDING PROTEIN 59A"/>
    <property type="match status" value="1"/>
</dbReference>
<dbReference type="Proteomes" id="UP000826195">
    <property type="component" value="Unassembled WGS sequence"/>
</dbReference>
<comment type="subcellular location">
    <subcellularLocation>
        <location evidence="1">Secreted</location>
    </subcellularLocation>
</comment>
<feature type="signal peptide" evidence="5">
    <location>
        <begin position="1"/>
        <end position="20"/>
    </location>
</feature>